<evidence type="ECO:0000256" key="5">
    <source>
        <dbReference type="ARBA" id="ARBA00023187"/>
    </source>
</evidence>
<dbReference type="STRING" id="31234.E3LM00"/>
<evidence type="ECO:0000256" key="4">
    <source>
        <dbReference type="ARBA" id="ARBA00022884"/>
    </source>
</evidence>
<dbReference type="FunCoup" id="E3LM00">
    <property type="interactions" value="2928"/>
</dbReference>
<feature type="domain" description="RRM" evidence="9">
    <location>
        <begin position="252"/>
        <end position="330"/>
    </location>
</feature>
<reference evidence="10" key="1">
    <citation type="submission" date="2007-07" db="EMBL/GenBank/DDBJ databases">
        <title>PCAP assembly of the Caenorhabditis remanei genome.</title>
        <authorList>
            <consortium name="The Caenorhabditis remanei Sequencing Consortium"/>
            <person name="Wilson R.K."/>
        </authorList>
    </citation>
    <scope>NUCLEOTIDE SEQUENCE [LARGE SCALE GENOMIC DNA]</scope>
    <source>
        <strain evidence="10">PB4641</strain>
    </source>
</reference>
<accession>E3LM00</accession>
<dbReference type="InterPro" id="IPR003954">
    <property type="entry name" value="RRM_euk-type"/>
</dbReference>
<dbReference type="AlphaFoldDB" id="E3LM00"/>
<dbReference type="SUPFAM" id="SSF54928">
    <property type="entry name" value="RNA-binding domain, RBD"/>
    <property type="match status" value="3"/>
</dbReference>
<proteinExistence type="inferred from homology"/>
<evidence type="ECO:0000256" key="8">
    <source>
        <dbReference type="SAM" id="MobiDB-lite"/>
    </source>
</evidence>
<dbReference type="CDD" id="cd12370">
    <property type="entry name" value="RRM1_PUF60"/>
    <property type="match status" value="1"/>
</dbReference>
<dbReference type="InterPro" id="IPR051974">
    <property type="entry name" value="PUF60_regulator"/>
</dbReference>
<dbReference type="InterPro" id="IPR034209">
    <property type="entry name" value="PUF60_RRM1"/>
</dbReference>
<organism evidence="11">
    <name type="scientific">Caenorhabditis remanei</name>
    <name type="common">Caenorhabditis vulgaris</name>
    <dbReference type="NCBI Taxonomy" id="31234"/>
    <lineage>
        <taxon>Eukaryota</taxon>
        <taxon>Metazoa</taxon>
        <taxon>Ecdysozoa</taxon>
        <taxon>Nematoda</taxon>
        <taxon>Chromadorea</taxon>
        <taxon>Rhabditida</taxon>
        <taxon>Rhabditina</taxon>
        <taxon>Rhabditomorpha</taxon>
        <taxon>Rhabditoidea</taxon>
        <taxon>Rhabditidae</taxon>
        <taxon>Peloderinae</taxon>
        <taxon>Caenorhabditis</taxon>
    </lineage>
</organism>
<dbReference type="InterPro" id="IPR012677">
    <property type="entry name" value="Nucleotide-bd_a/b_plait_sf"/>
</dbReference>
<dbReference type="FunFam" id="3.30.70.330:FF:000382">
    <property type="entry name" value="G-patch domain-containing protein"/>
    <property type="match status" value="1"/>
</dbReference>
<dbReference type="GO" id="GO:0000381">
    <property type="term" value="P:regulation of alternative mRNA splicing, via spliceosome"/>
    <property type="evidence" value="ECO:0007669"/>
    <property type="project" value="InterPro"/>
</dbReference>
<comment type="similarity">
    <text evidence="2">Belongs to the RRM half pint family.</text>
</comment>
<dbReference type="InterPro" id="IPR034211">
    <property type="entry name" value="PUF60_RRM2"/>
</dbReference>
<dbReference type="InterPro" id="IPR035979">
    <property type="entry name" value="RBD_domain_sf"/>
</dbReference>
<dbReference type="CDD" id="cd12371">
    <property type="entry name" value="RRM2_PUF60"/>
    <property type="match status" value="1"/>
</dbReference>
<evidence type="ECO:0000256" key="3">
    <source>
        <dbReference type="ARBA" id="ARBA00022664"/>
    </source>
</evidence>
<feature type="compositionally biased region" description="Polar residues" evidence="8">
    <location>
        <begin position="373"/>
        <end position="382"/>
    </location>
</feature>
<dbReference type="HOGENOM" id="CLU_020551_3_1_1"/>
<dbReference type="GO" id="GO:0006376">
    <property type="term" value="P:mRNA splice site recognition"/>
    <property type="evidence" value="ECO:0007669"/>
    <property type="project" value="TreeGrafter"/>
</dbReference>
<dbReference type="Gene3D" id="3.30.70.330">
    <property type="match status" value="3"/>
</dbReference>
<feature type="domain" description="RRM" evidence="9">
    <location>
        <begin position="726"/>
        <end position="807"/>
    </location>
</feature>
<dbReference type="NCBIfam" id="TIGR01645">
    <property type="entry name" value="half-pint"/>
    <property type="match status" value="1"/>
</dbReference>
<dbReference type="OrthoDB" id="20943at2759"/>
<gene>
    <name evidence="10" type="primary">Cre-rnp-6</name>
    <name evidence="10" type="ORF">CRE_28036</name>
</gene>
<sequence>MFFLIVFSSFRPYIMEESAGDIENRPITTFKPVISVPMPVLPQDGEVEIYSYRNAFTLTFFQVFVGPGGKKDAQKIGLGLSKLSSKRKDDIQMARKYAMDISIKQILLRQQKQQQENQQKQQMYAQALSIMSRIYVGSISFEIREDMLRKAFDPFGPIKSINMSWDPATGVSCDRCLNISISSFQHHKTFAFVEYEIPEAALLAQESMNGQMLGGRNLKVNSMMFQEMRLPQNMPQAQPIIDMVQKDAKKYFRVYVASVHPDLSESELGGVFEAFGQIIKCQLARTPTGRGHRGFGYIEFNNVNSQNEAIAGMNMFDLGGQYLRVGKCVTPPDALSYLQPAAVSAIPASVSVACAAITAKVMAAEAAAAGSSPKPSSETGSRAASPAPPLIQSPATPTSSLPSDIETKAVLRSPNKVEVTNFVHLISNPYNIQIENFSDDVPLLPTSSVDAVKDEPMEIDEDDEKPEVKSKPFYSLAVPAPGLALPNIVSTPGLVAPLGIGVVVPTPSFITPKEESNVPVENEDTLVGNNAATGRVKLSTSQRKKMKRDKLNQMTFEEKMSQVLSQQKAVQNQRMEDPVTFGALDDNVAWKDPSNEEQTTEDGKMLAIMGPGRGGDNVASMALALMDGGSSLMLVNSAKAKEAAAALNLEPKKKKKVKEGKKIQPKLNSAQALAAAAKAGEMSDALKNEVMNSEDASLASQEGLEIRGNDARHLLMTKLMRTNRSSVIVLRNMVTPDDIDEYLEEEIREECGKYGSVQDVVIANFASSGLVKIFVKYADSLQVDRAKAALDGRFFGGNTVKAEAYDQILFDHADYTG</sequence>
<feature type="domain" description="RRM" evidence="9">
    <location>
        <begin position="132"/>
        <end position="221"/>
    </location>
</feature>
<dbReference type="PANTHER" id="PTHR47330:SF1">
    <property type="entry name" value="POLY(U)-BINDING-SPLICING FACTOR PUF60"/>
    <property type="match status" value="1"/>
</dbReference>
<dbReference type="InParanoid" id="E3LM00"/>
<dbReference type="GO" id="GO:0071013">
    <property type="term" value="C:catalytic step 2 spliceosome"/>
    <property type="evidence" value="ECO:0007669"/>
    <property type="project" value="TreeGrafter"/>
</dbReference>
<comment type="subcellular location">
    <subcellularLocation>
        <location evidence="1">Nucleus</location>
    </subcellularLocation>
</comment>
<keyword evidence="11" id="KW-1185">Reference proteome</keyword>
<keyword evidence="6" id="KW-0539">Nucleus</keyword>
<evidence type="ECO:0000256" key="6">
    <source>
        <dbReference type="ARBA" id="ARBA00023242"/>
    </source>
</evidence>
<name>E3LM00_CAERE</name>
<dbReference type="GO" id="GO:0071011">
    <property type="term" value="C:precatalytic spliceosome"/>
    <property type="evidence" value="ECO:0007669"/>
    <property type="project" value="TreeGrafter"/>
</dbReference>
<keyword evidence="3" id="KW-0507">mRNA processing</keyword>
<feature type="region of interest" description="Disordered" evidence="8">
    <location>
        <begin position="370"/>
        <end position="403"/>
    </location>
</feature>
<dbReference type="InterPro" id="IPR000504">
    <property type="entry name" value="RRM_dom"/>
</dbReference>
<dbReference type="GO" id="GO:0003723">
    <property type="term" value="F:RNA binding"/>
    <property type="evidence" value="ECO:0007669"/>
    <property type="project" value="UniProtKB-UniRule"/>
</dbReference>
<dbReference type="Pfam" id="PF00076">
    <property type="entry name" value="RRM_1"/>
    <property type="match status" value="4"/>
</dbReference>
<protein>
    <submittedName>
        <fullName evidence="10">CRE-RNP-6 protein</fullName>
    </submittedName>
</protein>
<dbReference type="Proteomes" id="UP000008281">
    <property type="component" value="Unassembled WGS sequence"/>
</dbReference>
<evidence type="ECO:0000256" key="7">
    <source>
        <dbReference type="PROSITE-ProRule" id="PRU00176"/>
    </source>
</evidence>
<evidence type="ECO:0000256" key="2">
    <source>
        <dbReference type="ARBA" id="ARBA00005987"/>
    </source>
</evidence>
<dbReference type="InterPro" id="IPR006532">
    <property type="entry name" value="PUF60-like"/>
</dbReference>
<evidence type="ECO:0000313" key="10">
    <source>
        <dbReference type="EMBL" id="EFP02924.1"/>
    </source>
</evidence>
<evidence type="ECO:0000313" key="11">
    <source>
        <dbReference type="Proteomes" id="UP000008281"/>
    </source>
</evidence>
<evidence type="ECO:0000259" key="9">
    <source>
        <dbReference type="PROSITE" id="PS50102"/>
    </source>
</evidence>
<dbReference type="SMART" id="SM00360">
    <property type="entry name" value="RRM"/>
    <property type="match status" value="3"/>
</dbReference>
<dbReference type="SMART" id="SM00361">
    <property type="entry name" value="RRM_1"/>
    <property type="match status" value="2"/>
</dbReference>
<dbReference type="eggNOG" id="KOG0124">
    <property type="taxonomic scope" value="Eukaryota"/>
</dbReference>
<dbReference type="OMA" id="SSPACFK"/>
<evidence type="ECO:0000256" key="1">
    <source>
        <dbReference type="ARBA" id="ARBA00004123"/>
    </source>
</evidence>
<dbReference type="PROSITE" id="PS50102">
    <property type="entry name" value="RRM"/>
    <property type="match status" value="3"/>
</dbReference>
<dbReference type="PANTHER" id="PTHR47330">
    <property type="entry name" value="POLY(U)-BINDING-SPLICING FACTOR PUF60-B-RELATED"/>
    <property type="match status" value="1"/>
</dbReference>
<dbReference type="EMBL" id="DS268411">
    <property type="protein sequence ID" value="EFP02924.1"/>
    <property type="molecule type" value="Genomic_DNA"/>
</dbReference>
<keyword evidence="5" id="KW-0508">mRNA splicing</keyword>
<dbReference type="GO" id="GO:0000380">
    <property type="term" value="P:alternative mRNA splicing, via spliceosome"/>
    <property type="evidence" value="ECO:0007669"/>
    <property type="project" value="TreeGrafter"/>
</dbReference>
<feature type="compositionally biased region" description="Polar residues" evidence="8">
    <location>
        <begin position="393"/>
        <end position="402"/>
    </location>
</feature>
<keyword evidence="4 7" id="KW-0694">RNA-binding</keyword>